<feature type="transmembrane region" description="Helical" evidence="6">
    <location>
        <begin position="6"/>
        <end position="25"/>
    </location>
</feature>
<evidence type="ECO:0000256" key="1">
    <source>
        <dbReference type="ARBA" id="ARBA00004141"/>
    </source>
</evidence>
<evidence type="ECO:0000313" key="7">
    <source>
        <dbReference type="EMBL" id="KAF0981133.1"/>
    </source>
</evidence>
<dbReference type="InterPro" id="IPR018614">
    <property type="entry name" value="KRTCAP2"/>
</dbReference>
<dbReference type="EMBL" id="VFQX01000016">
    <property type="protein sequence ID" value="KAF0981133.1"/>
    <property type="molecule type" value="Genomic_DNA"/>
</dbReference>
<keyword evidence="3 6" id="KW-0812">Transmembrane</keyword>
<feature type="transmembrane region" description="Helical" evidence="6">
    <location>
        <begin position="37"/>
        <end position="55"/>
    </location>
</feature>
<keyword evidence="5 6" id="KW-0472">Membrane</keyword>
<evidence type="ECO:0000256" key="2">
    <source>
        <dbReference type="ARBA" id="ARBA00007279"/>
    </source>
</evidence>
<dbReference type="RefSeq" id="XP_044565846.1">
    <property type="nucleotide sequence ID" value="XM_044703494.1"/>
</dbReference>
<comment type="subcellular location">
    <subcellularLocation>
        <location evidence="1">Membrane</location>
        <topology evidence="1">Multi-pass membrane protein</topology>
    </subcellularLocation>
</comment>
<name>A0A6A5BST0_NAEFO</name>
<comment type="caution">
    <text evidence="7">The sequence shown here is derived from an EMBL/GenBank/DDBJ whole genome shotgun (WGS) entry which is preliminary data.</text>
</comment>
<dbReference type="PANTHER" id="PTHR32001:SF1">
    <property type="entry name" value="KERATINOCYTE-ASSOCIATED PROTEIN 2"/>
    <property type="match status" value="1"/>
</dbReference>
<dbReference type="VEuPathDB" id="AmoebaDB:NF0065630"/>
<evidence type="ECO:0000256" key="4">
    <source>
        <dbReference type="ARBA" id="ARBA00022989"/>
    </source>
</evidence>
<sequence>MSSSSSSLVAAATLAGITFFGLIFFKESLLSSDKGKVFVGFLCSLIYMFILTAYGNLKSSIKWYDMVLCLIPAEIFASTLHGVCVTTCFLFSMAISYEMYKVSQHIYGGETDSSVTVSPFDKKRK</sequence>
<dbReference type="VEuPathDB" id="AmoebaDB:NfTy_079360"/>
<protein>
    <submittedName>
        <fullName evidence="7">Uncharacterized protein</fullName>
    </submittedName>
</protein>
<accession>A0A6A5BST0</accession>
<organism evidence="7 8">
    <name type="scientific">Naegleria fowleri</name>
    <name type="common">Brain eating amoeba</name>
    <dbReference type="NCBI Taxonomy" id="5763"/>
    <lineage>
        <taxon>Eukaryota</taxon>
        <taxon>Discoba</taxon>
        <taxon>Heterolobosea</taxon>
        <taxon>Tetramitia</taxon>
        <taxon>Eutetramitia</taxon>
        <taxon>Vahlkampfiidae</taxon>
        <taxon>Naegleria</taxon>
    </lineage>
</organism>
<dbReference type="PANTHER" id="PTHR32001">
    <property type="entry name" value="KERATINOCYTE-ASSOCIATED PROTEIN 2"/>
    <property type="match status" value="1"/>
</dbReference>
<evidence type="ECO:0000256" key="3">
    <source>
        <dbReference type="ARBA" id="ARBA00022692"/>
    </source>
</evidence>
<dbReference type="VEuPathDB" id="AmoebaDB:FDP41_012921"/>
<evidence type="ECO:0000256" key="6">
    <source>
        <dbReference type="SAM" id="Phobius"/>
    </source>
</evidence>
<dbReference type="GeneID" id="68120136"/>
<dbReference type="Proteomes" id="UP000444721">
    <property type="component" value="Unassembled WGS sequence"/>
</dbReference>
<comment type="similarity">
    <text evidence="2">Belongs to the KRTCAP2 family.</text>
</comment>
<keyword evidence="4 6" id="KW-1133">Transmembrane helix</keyword>
<feature type="transmembrane region" description="Helical" evidence="6">
    <location>
        <begin position="75"/>
        <end position="97"/>
    </location>
</feature>
<evidence type="ECO:0000256" key="5">
    <source>
        <dbReference type="ARBA" id="ARBA00023136"/>
    </source>
</evidence>
<keyword evidence="8" id="KW-1185">Reference proteome</keyword>
<dbReference type="AlphaFoldDB" id="A0A6A5BST0"/>
<proteinExistence type="inferred from homology"/>
<gene>
    <name evidence="7" type="ORF">FDP41_012921</name>
</gene>
<reference evidence="7 8" key="1">
    <citation type="journal article" date="2019" name="Sci. Rep.">
        <title>Nanopore sequencing improves the draft genome of the human pathogenic amoeba Naegleria fowleri.</title>
        <authorList>
            <person name="Liechti N."/>
            <person name="Schurch N."/>
            <person name="Bruggmann R."/>
            <person name="Wittwer M."/>
        </authorList>
    </citation>
    <scope>NUCLEOTIDE SEQUENCE [LARGE SCALE GENOMIC DNA]</scope>
    <source>
        <strain evidence="7 8">ATCC 30894</strain>
    </source>
</reference>
<dbReference type="OrthoDB" id="1111004at2759"/>
<dbReference type="GO" id="GO:0016020">
    <property type="term" value="C:membrane"/>
    <property type="evidence" value="ECO:0007669"/>
    <property type="project" value="UniProtKB-SubCell"/>
</dbReference>
<dbReference type="OMA" id="ITIYYMN"/>
<evidence type="ECO:0000313" key="8">
    <source>
        <dbReference type="Proteomes" id="UP000444721"/>
    </source>
</evidence>
<dbReference type="Pfam" id="PF09775">
    <property type="entry name" value="Keratin_assoc"/>
    <property type="match status" value="1"/>
</dbReference>